<dbReference type="PANTHER" id="PTHR43394:SF4">
    <property type="entry name" value="TOXIN SECRETION ABC TRANSPORTER ATP-BINDING PROTEIN"/>
    <property type="match status" value="1"/>
</dbReference>
<feature type="domain" description="ABC transporter" evidence="6">
    <location>
        <begin position="339"/>
        <end position="555"/>
    </location>
</feature>
<feature type="transmembrane region" description="Helical" evidence="5">
    <location>
        <begin position="252"/>
        <end position="271"/>
    </location>
</feature>
<sequence length="555" mass="62736">MSSQNSPGPLQRLFKLLRLELRSIYLILGYAAFAGVVSLSLPLGIQAIINFIQAGEFRITMIVLITLVLISVIFTGLLSYMQMRVAEDLQQRLFTKTSFEFIYRFPRILTTAFGSNYPPELANRFFDTMTIQKGIPKMLIDFSTSGIQILFGLILLSFYHPFFILFGVFLVLLMYLVFKFSAPEGLRTSLIQSKYKYQTAHWIEEVARNTDSFKVLGSAKLASSKHDDIVIKYLNSRENHFKILRLQFFKMIGFKVLVLGALLIIGGLLVVNQQMNIGQFVGAEVIVILMVNSVEKLILGLENVYDVLTGLEKIGAVNDLELERFGGITPFSPKDNFEIELKDIGLQFKNATRKSLNGINLKIESKDRIFIDGTSGSGKTTLLKLISGLVLPTEGDFFVNDLTFKNIQIDHYRSFVGHSLIGNFPFEGSIRDNITFNDANVSQENLDWAIEKLNLMGFIKSQSHGIDTVIATEGRNIPYTAAKKIMLARAIVTKPKLLVLKDPLVEFQDDEINKIMNFLFEPSNPWAIVVVSRNSKWIERCNRKIFLDKGKITNT</sequence>
<dbReference type="Pfam" id="PF00005">
    <property type="entry name" value="ABC_tran"/>
    <property type="match status" value="1"/>
</dbReference>
<keyword evidence="9" id="KW-1185">Reference proteome</keyword>
<dbReference type="GO" id="GO:0015421">
    <property type="term" value="F:ABC-type oligopeptide transporter activity"/>
    <property type="evidence" value="ECO:0007669"/>
    <property type="project" value="TreeGrafter"/>
</dbReference>
<comment type="caution">
    <text evidence="8">The sequence shown here is derived from an EMBL/GenBank/DDBJ whole genome shotgun (WGS) entry which is preliminary data.</text>
</comment>
<dbReference type="Proteomes" id="UP000599688">
    <property type="component" value="Unassembled WGS sequence"/>
</dbReference>
<dbReference type="InterPro" id="IPR039421">
    <property type="entry name" value="Type_1_exporter"/>
</dbReference>
<dbReference type="RefSeq" id="WP_188406655.1">
    <property type="nucleotide sequence ID" value="NZ_BMGL01000011.1"/>
</dbReference>
<evidence type="ECO:0000256" key="3">
    <source>
        <dbReference type="ARBA" id="ARBA00022989"/>
    </source>
</evidence>
<organism evidence="8 9">
    <name type="scientific">Psychroflexus salis</name>
    <dbReference type="NCBI Taxonomy" id="1526574"/>
    <lineage>
        <taxon>Bacteria</taxon>
        <taxon>Pseudomonadati</taxon>
        <taxon>Bacteroidota</taxon>
        <taxon>Flavobacteriia</taxon>
        <taxon>Flavobacteriales</taxon>
        <taxon>Flavobacteriaceae</taxon>
        <taxon>Psychroflexus</taxon>
    </lineage>
</organism>
<dbReference type="InterPro" id="IPR036640">
    <property type="entry name" value="ABC1_TM_sf"/>
</dbReference>
<protein>
    <submittedName>
        <fullName evidence="8">ABC transporter ATP-binding protein</fullName>
    </submittedName>
</protein>
<dbReference type="PROSITE" id="PS50893">
    <property type="entry name" value="ABC_TRANSPORTER_2"/>
    <property type="match status" value="1"/>
</dbReference>
<dbReference type="Gene3D" id="1.20.1560.10">
    <property type="entry name" value="ABC transporter type 1, transmembrane domain"/>
    <property type="match status" value="1"/>
</dbReference>
<dbReference type="SUPFAM" id="SSF52540">
    <property type="entry name" value="P-loop containing nucleoside triphosphate hydrolases"/>
    <property type="match status" value="1"/>
</dbReference>
<comment type="subcellular location">
    <subcellularLocation>
        <location evidence="1">Cell membrane</location>
        <topology evidence="1">Multi-pass membrane protein</topology>
    </subcellularLocation>
</comment>
<dbReference type="GO" id="GO:0005524">
    <property type="term" value="F:ATP binding"/>
    <property type="evidence" value="ECO:0007669"/>
    <property type="project" value="UniProtKB-KW"/>
</dbReference>
<dbReference type="InterPro" id="IPR011527">
    <property type="entry name" value="ABC1_TM_dom"/>
</dbReference>
<keyword evidence="3 5" id="KW-1133">Transmembrane helix</keyword>
<evidence type="ECO:0000256" key="5">
    <source>
        <dbReference type="SAM" id="Phobius"/>
    </source>
</evidence>
<evidence type="ECO:0000256" key="2">
    <source>
        <dbReference type="ARBA" id="ARBA00022692"/>
    </source>
</evidence>
<evidence type="ECO:0000256" key="1">
    <source>
        <dbReference type="ARBA" id="ARBA00004651"/>
    </source>
</evidence>
<evidence type="ECO:0000259" key="7">
    <source>
        <dbReference type="PROSITE" id="PS50929"/>
    </source>
</evidence>
<dbReference type="InterPro" id="IPR003439">
    <property type="entry name" value="ABC_transporter-like_ATP-bd"/>
</dbReference>
<dbReference type="GO" id="GO:0016887">
    <property type="term" value="F:ATP hydrolysis activity"/>
    <property type="evidence" value="ECO:0007669"/>
    <property type="project" value="InterPro"/>
</dbReference>
<dbReference type="GO" id="GO:0005886">
    <property type="term" value="C:plasma membrane"/>
    <property type="evidence" value="ECO:0007669"/>
    <property type="project" value="UniProtKB-SubCell"/>
</dbReference>
<evidence type="ECO:0000313" key="9">
    <source>
        <dbReference type="Proteomes" id="UP000599688"/>
    </source>
</evidence>
<dbReference type="AlphaFoldDB" id="A0A917EAI5"/>
<dbReference type="InterPro" id="IPR027417">
    <property type="entry name" value="P-loop_NTPase"/>
</dbReference>
<name>A0A917EAI5_9FLAO</name>
<dbReference type="Gene3D" id="3.40.50.300">
    <property type="entry name" value="P-loop containing nucleotide triphosphate hydrolases"/>
    <property type="match status" value="1"/>
</dbReference>
<gene>
    <name evidence="8" type="ORF">GCM10010831_19390</name>
</gene>
<evidence type="ECO:0000256" key="4">
    <source>
        <dbReference type="ARBA" id="ARBA00023136"/>
    </source>
</evidence>
<accession>A0A917EAI5</accession>
<dbReference type="EMBL" id="BMGL01000011">
    <property type="protein sequence ID" value="GGE18317.1"/>
    <property type="molecule type" value="Genomic_DNA"/>
</dbReference>
<feature type="domain" description="ABC transmembrane type-1" evidence="7">
    <location>
        <begin position="26"/>
        <end position="306"/>
    </location>
</feature>
<feature type="transmembrane region" description="Helical" evidence="5">
    <location>
        <begin position="57"/>
        <end position="80"/>
    </location>
</feature>
<dbReference type="Pfam" id="PF00664">
    <property type="entry name" value="ABC_membrane"/>
    <property type="match status" value="1"/>
</dbReference>
<keyword evidence="8" id="KW-0067">ATP-binding</keyword>
<dbReference type="PANTHER" id="PTHR43394">
    <property type="entry name" value="ATP-DEPENDENT PERMEASE MDL1, MITOCHONDRIAL"/>
    <property type="match status" value="1"/>
</dbReference>
<dbReference type="PROSITE" id="PS50929">
    <property type="entry name" value="ABC_TM1F"/>
    <property type="match status" value="1"/>
</dbReference>
<dbReference type="SUPFAM" id="SSF90123">
    <property type="entry name" value="ABC transporter transmembrane region"/>
    <property type="match status" value="1"/>
</dbReference>
<proteinExistence type="predicted"/>
<feature type="transmembrane region" description="Helical" evidence="5">
    <location>
        <begin position="138"/>
        <end position="156"/>
    </location>
</feature>
<evidence type="ECO:0000259" key="6">
    <source>
        <dbReference type="PROSITE" id="PS50893"/>
    </source>
</evidence>
<keyword evidence="2 5" id="KW-0812">Transmembrane</keyword>
<feature type="transmembrane region" description="Helical" evidence="5">
    <location>
        <begin position="21"/>
        <end position="45"/>
    </location>
</feature>
<keyword evidence="4 5" id="KW-0472">Membrane</keyword>
<feature type="transmembrane region" description="Helical" evidence="5">
    <location>
        <begin position="162"/>
        <end position="178"/>
    </location>
</feature>
<reference evidence="8 9" key="1">
    <citation type="journal article" date="2014" name="Int. J. Syst. Evol. Microbiol.">
        <title>Complete genome sequence of Corynebacterium casei LMG S-19264T (=DSM 44701T), isolated from a smear-ripened cheese.</title>
        <authorList>
            <consortium name="US DOE Joint Genome Institute (JGI-PGF)"/>
            <person name="Walter F."/>
            <person name="Albersmeier A."/>
            <person name="Kalinowski J."/>
            <person name="Ruckert C."/>
        </authorList>
    </citation>
    <scope>NUCLEOTIDE SEQUENCE [LARGE SCALE GENOMIC DNA]</scope>
    <source>
        <strain evidence="8 9">CGMCC 1.12925</strain>
    </source>
</reference>
<evidence type="ECO:0000313" key="8">
    <source>
        <dbReference type="EMBL" id="GGE18317.1"/>
    </source>
</evidence>
<keyword evidence="8" id="KW-0547">Nucleotide-binding</keyword>